<gene>
    <name evidence="7" type="ORF">BOQ54_07635</name>
</gene>
<dbReference type="AlphaFoldDB" id="A0AAC9JPE8"/>
<evidence type="ECO:0000256" key="5">
    <source>
        <dbReference type="ARBA" id="ARBA00023136"/>
    </source>
</evidence>
<feature type="transmembrane region" description="Helical" evidence="6">
    <location>
        <begin position="12"/>
        <end position="33"/>
    </location>
</feature>
<organism evidence="7 8">
    <name type="scientific">Chelatococcus daeguensis</name>
    <dbReference type="NCBI Taxonomy" id="444444"/>
    <lineage>
        <taxon>Bacteria</taxon>
        <taxon>Pseudomonadati</taxon>
        <taxon>Pseudomonadota</taxon>
        <taxon>Alphaproteobacteria</taxon>
        <taxon>Hyphomicrobiales</taxon>
        <taxon>Chelatococcaceae</taxon>
        <taxon>Chelatococcus</taxon>
    </lineage>
</organism>
<keyword evidence="2" id="KW-1003">Cell membrane</keyword>
<evidence type="ECO:0000256" key="1">
    <source>
        <dbReference type="ARBA" id="ARBA00004651"/>
    </source>
</evidence>
<dbReference type="RefSeq" id="WP_063185907.1">
    <property type="nucleotide sequence ID" value="NZ_CP018095.1"/>
</dbReference>
<keyword evidence="4 6" id="KW-1133">Transmembrane helix</keyword>
<evidence type="ECO:0000256" key="2">
    <source>
        <dbReference type="ARBA" id="ARBA00022475"/>
    </source>
</evidence>
<comment type="subcellular location">
    <subcellularLocation>
        <location evidence="1">Cell membrane</location>
        <topology evidence="1">Multi-pass membrane protein</topology>
    </subcellularLocation>
</comment>
<feature type="transmembrane region" description="Helical" evidence="6">
    <location>
        <begin position="45"/>
        <end position="78"/>
    </location>
</feature>
<evidence type="ECO:0000256" key="6">
    <source>
        <dbReference type="SAM" id="Phobius"/>
    </source>
</evidence>
<feature type="transmembrane region" description="Helical" evidence="6">
    <location>
        <begin position="308"/>
        <end position="330"/>
    </location>
</feature>
<keyword evidence="8" id="KW-1185">Reference proteome</keyword>
<keyword evidence="3 6" id="KW-0812">Transmembrane</keyword>
<dbReference type="InterPro" id="IPR030922">
    <property type="entry name" value="LptF"/>
</dbReference>
<dbReference type="Proteomes" id="UP000182703">
    <property type="component" value="Chromosome"/>
</dbReference>
<protein>
    <submittedName>
        <fullName evidence="7">LPS export ABC transporter permease LptF</fullName>
    </submittedName>
</protein>
<feature type="transmembrane region" description="Helical" evidence="6">
    <location>
        <begin position="336"/>
        <end position="357"/>
    </location>
</feature>
<proteinExistence type="predicted"/>
<evidence type="ECO:0000313" key="8">
    <source>
        <dbReference type="Proteomes" id="UP000182703"/>
    </source>
</evidence>
<feature type="transmembrane region" description="Helical" evidence="6">
    <location>
        <begin position="278"/>
        <end position="296"/>
    </location>
</feature>
<evidence type="ECO:0000256" key="3">
    <source>
        <dbReference type="ARBA" id="ARBA00022692"/>
    </source>
</evidence>
<name>A0AAC9JPE8_9HYPH</name>
<evidence type="ECO:0000313" key="7">
    <source>
        <dbReference type="EMBL" id="APF37214.1"/>
    </source>
</evidence>
<accession>A0AAC9JPE8</accession>
<sequence length="386" mass="42060">MGQIERYIMRNAAVAFVACLVALTLVIWVTQILRELDLVTGKGQTFAIFLTVTMLSLPALITIIAPVALFIATLYALNKLNGDSELIVMSAAGMAPARLLRPFAAIMLVVSIVVAAMTIHLMPASFAALRDLITQIRADFVATIVKEGQFTTLESGLTFHFRQRSGDALLGIFMQDRRDPERTTIYLAERGQTVDVDGQSYLILEKGSVQRQEPNSRDSAIVTFERYAIDLSSFGQDGGEIVYKPRERSTMELLFPDKEENYYKMQEGRFRAELHERFAAPLYAIAFTLIAFAALGEPRTTRQGRGSAMAAALIAVVLVRIAGFAASSALVRTPAAVVGVYGAPILGSLGALFLIFGGHGVKRRISRLADAAAAQLAAFLPRVRRA</sequence>
<dbReference type="GO" id="GO:0055085">
    <property type="term" value="P:transmembrane transport"/>
    <property type="evidence" value="ECO:0007669"/>
    <property type="project" value="InterPro"/>
</dbReference>
<dbReference type="KEGG" id="cdq:BOQ54_07635"/>
<evidence type="ECO:0000256" key="4">
    <source>
        <dbReference type="ARBA" id="ARBA00022989"/>
    </source>
</evidence>
<dbReference type="GO" id="GO:0043190">
    <property type="term" value="C:ATP-binding cassette (ABC) transporter complex"/>
    <property type="evidence" value="ECO:0007669"/>
    <property type="project" value="InterPro"/>
</dbReference>
<dbReference type="InterPro" id="IPR005495">
    <property type="entry name" value="LptG/LptF_permease"/>
</dbReference>
<dbReference type="PANTHER" id="PTHR33529:SF6">
    <property type="entry name" value="YJGP_YJGQ FAMILY PERMEASE"/>
    <property type="match status" value="1"/>
</dbReference>
<dbReference type="Pfam" id="PF03739">
    <property type="entry name" value="LptF_LptG"/>
    <property type="match status" value="1"/>
</dbReference>
<reference evidence="7 8" key="1">
    <citation type="submission" date="2016-11" db="EMBL/GenBank/DDBJ databases">
        <title>Complete genome sequence of the aerobically denitrifying bacterium Chelatococcus daeguensis TAD1.</title>
        <authorList>
            <person name="Yang Y."/>
            <person name="Huang S."/>
            <person name="Lin E."/>
        </authorList>
    </citation>
    <scope>NUCLEOTIDE SEQUENCE [LARGE SCALE GENOMIC DNA]</scope>
    <source>
        <strain evidence="7 8">TAD1</strain>
    </source>
</reference>
<dbReference type="PANTHER" id="PTHR33529">
    <property type="entry name" value="SLR0882 PROTEIN-RELATED"/>
    <property type="match status" value="1"/>
</dbReference>
<keyword evidence="5 6" id="KW-0472">Membrane</keyword>
<feature type="transmembrane region" description="Helical" evidence="6">
    <location>
        <begin position="99"/>
        <end position="122"/>
    </location>
</feature>
<dbReference type="EMBL" id="CP018095">
    <property type="protein sequence ID" value="APF37214.1"/>
    <property type="molecule type" value="Genomic_DNA"/>
</dbReference>
<dbReference type="GO" id="GO:0015920">
    <property type="term" value="P:lipopolysaccharide transport"/>
    <property type="evidence" value="ECO:0007669"/>
    <property type="project" value="TreeGrafter"/>
</dbReference>
<dbReference type="NCBIfam" id="TIGR04407">
    <property type="entry name" value="LptF_YjgP"/>
    <property type="match status" value="1"/>
</dbReference>